<dbReference type="Proteomes" id="UP000326912">
    <property type="component" value="Unassembled WGS sequence"/>
</dbReference>
<evidence type="ECO:0000259" key="2">
    <source>
        <dbReference type="Pfam" id="PF10400"/>
    </source>
</evidence>
<reference evidence="3 4" key="1">
    <citation type="submission" date="2019-10" db="EMBL/GenBank/DDBJ databases">
        <title>Dictyobacter vulcani sp. nov., within the class Ktedonobacteria, isolated from soil of volcanic Mt. Zao.</title>
        <authorList>
            <person name="Zheng Y."/>
            <person name="Wang C.M."/>
            <person name="Sakai Y."/>
            <person name="Abe K."/>
            <person name="Yokota A."/>
            <person name="Yabe S."/>
        </authorList>
    </citation>
    <scope>NUCLEOTIDE SEQUENCE [LARGE SCALE GENOMIC DNA]</scope>
    <source>
        <strain evidence="3 4">W12</strain>
    </source>
</reference>
<dbReference type="SUPFAM" id="SSF46785">
    <property type="entry name" value="Winged helix' DNA-binding domain"/>
    <property type="match status" value="1"/>
</dbReference>
<dbReference type="Gene3D" id="6.10.140.190">
    <property type="match status" value="1"/>
</dbReference>
<dbReference type="AlphaFoldDB" id="A0A5J4KQ82"/>
<comment type="caution">
    <text evidence="3">The sequence shown here is derived from an EMBL/GenBank/DDBJ whole genome shotgun (WGS) entry which is preliminary data.</text>
</comment>
<evidence type="ECO:0000313" key="3">
    <source>
        <dbReference type="EMBL" id="GER90015.1"/>
    </source>
</evidence>
<accession>A0A5J4KQ82</accession>
<evidence type="ECO:0000259" key="1">
    <source>
        <dbReference type="Pfam" id="PF03551"/>
    </source>
</evidence>
<sequence>MAKENKSKYAVMGVLSLYPGSGYDIKKFMECSTSNFWSESYGQIYPILKQLVEEGLAVRHAEKQEGKPEKYIYTLTEQGKEGLRDWLLESVAVAGERNELLLKLFFGDHISFEKNKEHVRAFQELQSHLLEKYEEIERVLLAEAQHDVSYSYQIMTVRYGIHRCHALLTWCDETLGTLHHLEKRESASSQEFQSE</sequence>
<organism evidence="3 4">
    <name type="scientific">Dictyobacter vulcani</name>
    <dbReference type="NCBI Taxonomy" id="2607529"/>
    <lineage>
        <taxon>Bacteria</taxon>
        <taxon>Bacillati</taxon>
        <taxon>Chloroflexota</taxon>
        <taxon>Ktedonobacteria</taxon>
        <taxon>Ktedonobacterales</taxon>
        <taxon>Dictyobacteraceae</taxon>
        <taxon>Dictyobacter</taxon>
    </lineage>
</organism>
<dbReference type="PANTHER" id="PTHR43252">
    <property type="entry name" value="TRANSCRIPTIONAL REGULATOR YQJI"/>
    <property type="match status" value="1"/>
</dbReference>
<feature type="domain" description="Transcription regulator PadR C-terminal" evidence="2">
    <location>
        <begin position="97"/>
        <end position="178"/>
    </location>
</feature>
<protein>
    <recommendedName>
        <fullName evidence="5">PadR family transcriptional regulator</fullName>
    </recommendedName>
</protein>
<dbReference type="InterPro" id="IPR018309">
    <property type="entry name" value="Tscrpt_reg_PadR_C"/>
</dbReference>
<feature type="domain" description="Transcription regulator PadR N-terminal" evidence="1">
    <location>
        <begin position="11"/>
        <end position="84"/>
    </location>
</feature>
<dbReference type="Pfam" id="PF10400">
    <property type="entry name" value="Vir_act_alpha_C"/>
    <property type="match status" value="1"/>
</dbReference>
<dbReference type="RefSeq" id="WP_151757803.1">
    <property type="nucleotide sequence ID" value="NZ_BKZW01000002.1"/>
</dbReference>
<dbReference type="InterPro" id="IPR036390">
    <property type="entry name" value="WH_DNA-bd_sf"/>
</dbReference>
<dbReference type="EMBL" id="BKZW01000002">
    <property type="protein sequence ID" value="GER90015.1"/>
    <property type="molecule type" value="Genomic_DNA"/>
</dbReference>
<evidence type="ECO:0008006" key="5">
    <source>
        <dbReference type="Google" id="ProtNLM"/>
    </source>
</evidence>
<keyword evidence="4" id="KW-1185">Reference proteome</keyword>
<dbReference type="Gene3D" id="1.10.10.10">
    <property type="entry name" value="Winged helix-like DNA-binding domain superfamily/Winged helix DNA-binding domain"/>
    <property type="match status" value="1"/>
</dbReference>
<dbReference type="InterPro" id="IPR005149">
    <property type="entry name" value="Tscrpt_reg_PadR_N"/>
</dbReference>
<proteinExistence type="predicted"/>
<evidence type="ECO:0000313" key="4">
    <source>
        <dbReference type="Proteomes" id="UP000326912"/>
    </source>
</evidence>
<dbReference type="Pfam" id="PF03551">
    <property type="entry name" value="PadR"/>
    <property type="match status" value="1"/>
</dbReference>
<dbReference type="PANTHER" id="PTHR43252:SF6">
    <property type="entry name" value="NEGATIVE TRANSCRIPTION REGULATOR PADR"/>
    <property type="match status" value="1"/>
</dbReference>
<name>A0A5J4KQ82_9CHLR</name>
<dbReference type="InterPro" id="IPR036388">
    <property type="entry name" value="WH-like_DNA-bd_sf"/>
</dbReference>
<gene>
    <name evidence="3" type="ORF">KDW_41770</name>
</gene>